<dbReference type="Proteomes" id="UP000235672">
    <property type="component" value="Unassembled WGS sequence"/>
</dbReference>
<gene>
    <name evidence="1" type="ORF">NA56DRAFT_93143</name>
</gene>
<sequence>MDPRFIREYPLGPIWMRKRGTQQDPTAKIEHYLQVLVHEMLHALFVIYACSCKNGCEEKLYEAYYHWQGHCASWQAAAYAIERASKLHPILIYSSARELSGWNLCGSRGTRLSQKPSALAPLLALRFRKLH</sequence>
<protein>
    <recommendedName>
        <fullName evidence="3">SprT-like domain-containing protein</fullName>
    </recommendedName>
</protein>
<keyword evidence="2" id="KW-1185">Reference proteome</keyword>
<dbReference type="AlphaFoldDB" id="A0A2J6Q8M4"/>
<reference evidence="1 2" key="1">
    <citation type="submission" date="2016-05" db="EMBL/GenBank/DDBJ databases">
        <title>A degradative enzymes factory behind the ericoid mycorrhizal symbiosis.</title>
        <authorList>
            <consortium name="DOE Joint Genome Institute"/>
            <person name="Martino E."/>
            <person name="Morin E."/>
            <person name="Grelet G."/>
            <person name="Kuo A."/>
            <person name="Kohler A."/>
            <person name="Daghino S."/>
            <person name="Barry K."/>
            <person name="Choi C."/>
            <person name="Cichocki N."/>
            <person name="Clum A."/>
            <person name="Copeland A."/>
            <person name="Hainaut M."/>
            <person name="Haridas S."/>
            <person name="Labutti K."/>
            <person name="Lindquist E."/>
            <person name="Lipzen A."/>
            <person name="Khouja H.-R."/>
            <person name="Murat C."/>
            <person name="Ohm R."/>
            <person name="Olson A."/>
            <person name="Spatafora J."/>
            <person name="Veneault-Fourrey C."/>
            <person name="Henrissat B."/>
            <person name="Grigoriev I."/>
            <person name="Martin F."/>
            <person name="Perotto S."/>
        </authorList>
    </citation>
    <scope>NUCLEOTIDE SEQUENCE [LARGE SCALE GENOMIC DNA]</scope>
    <source>
        <strain evidence="1 2">UAMH 7357</strain>
    </source>
</reference>
<accession>A0A2J6Q8M4</accession>
<evidence type="ECO:0008006" key="3">
    <source>
        <dbReference type="Google" id="ProtNLM"/>
    </source>
</evidence>
<dbReference type="EMBL" id="KZ613477">
    <property type="protein sequence ID" value="PMD22636.1"/>
    <property type="molecule type" value="Genomic_DNA"/>
</dbReference>
<organism evidence="1 2">
    <name type="scientific">Hyaloscypha hepaticicola</name>
    <dbReference type="NCBI Taxonomy" id="2082293"/>
    <lineage>
        <taxon>Eukaryota</taxon>
        <taxon>Fungi</taxon>
        <taxon>Dikarya</taxon>
        <taxon>Ascomycota</taxon>
        <taxon>Pezizomycotina</taxon>
        <taxon>Leotiomycetes</taxon>
        <taxon>Helotiales</taxon>
        <taxon>Hyaloscyphaceae</taxon>
        <taxon>Hyaloscypha</taxon>
    </lineage>
</organism>
<dbReference type="OrthoDB" id="3551462at2759"/>
<proteinExistence type="predicted"/>
<name>A0A2J6Q8M4_9HELO</name>
<evidence type="ECO:0000313" key="1">
    <source>
        <dbReference type="EMBL" id="PMD22636.1"/>
    </source>
</evidence>
<evidence type="ECO:0000313" key="2">
    <source>
        <dbReference type="Proteomes" id="UP000235672"/>
    </source>
</evidence>